<dbReference type="Proteomes" id="UP001243364">
    <property type="component" value="Unassembled WGS sequence"/>
</dbReference>
<dbReference type="RefSeq" id="WP_307047835.1">
    <property type="nucleotide sequence ID" value="NZ_JAUSYA010000001.1"/>
</dbReference>
<feature type="transmembrane region" description="Helical" evidence="1">
    <location>
        <begin position="89"/>
        <end position="113"/>
    </location>
</feature>
<keyword evidence="3" id="KW-1185">Reference proteome</keyword>
<sequence length="313" mass="31768">MAGLTGAVLTFGWSWAAGGGAARITAFGPSAGSWALAASLMLRARVTSGRVRTRGLLLAGSAVAGGGYRGVVAVLSAQPAASGWDVRSLPGAVMVTGVTLTVGLGMAGLVVAADAGTGRHVLLRRVLDGVVTAGAVFMTVWVLLRGAGDGWRLGTGMVGVLWAAEVVFLGFLLAVRRLVRSDRRATLWVGIAGLSLMLVGDTLRLRTVGPLGPEVMSCQLVDICVTAGLLVVAVGPWVPGGASALGTARPSLRRGMEGAAGFVPLTVCTATALGFALGPSVRDPVPLLVGGTALLSLWARQRFLPSENTGHED</sequence>
<dbReference type="EMBL" id="JAUSYA010000001">
    <property type="protein sequence ID" value="MDQ0687737.1"/>
    <property type="molecule type" value="Genomic_DNA"/>
</dbReference>
<feature type="transmembrane region" description="Helical" evidence="1">
    <location>
        <begin position="187"/>
        <end position="207"/>
    </location>
</feature>
<organism evidence="2 3">
    <name type="scientific">Streptomyces achromogenes</name>
    <dbReference type="NCBI Taxonomy" id="67255"/>
    <lineage>
        <taxon>Bacteria</taxon>
        <taxon>Bacillati</taxon>
        <taxon>Actinomycetota</taxon>
        <taxon>Actinomycetes</taxon>
        <taxon>Kitasatosporales</taxon>
        <taxon>Streptomycetaceae</taxon>
        <taxon>Streptomyces</taxon>
    </lineage>
</organism>
<proteinExistence type="predicted"/>
<evidence type="ECO:0008006" key="4">
    <source>
        <dbReference type="Google" id="ProtNLM"/>
    </source>
</evidence>
<feature type="transmembrane region" description="Helical" evidence="1">
    <location>
        <begin position="219"/>
        <end position="238"/>
    </location>
</feature>
<evidence type="ECO:0000256" key="1">
    <source>
        <dbReference type="SAM" id="Phobius"/>
    </source>
</evidence>
<comment type="caution">
    <text evidence="2">The sequence shown here is derived from an EMBL/GenBank/DDBJ whole genome shotgun (WGS) entry which is preliminary data.</text>
</comment>
<gene>
    <name evidence="2" type="ORF">QFZ56_006700</name>
</gene>
<feature type="transmembrane region" description="Helical" evidence="1">
    <location>
        <begin position="56"/>
        <end position="77"/>
    </location>
</feature>
<protein>
    <recommendedName>
        <fullName evidence="4">Integral membrane protein</fullName>
    </recommendedName>
</protein>
<evidence type="ECO:0000313" key="2">
    <source>
        <dbReference type="EMBL" id="MDQ0687737.1"/>
    </source>
</evidence>
<accession>A0ABU0QAP6</accession>
<feature type="transmembrane region" description="Helical" evidence="1">
    <location>
        <begin position="26"/>
        <end position="44"/>
    </location>
</feature>
<feature type="transmembrane region" description="Helical" evidence="1">
    <location>
        <begin position="259"/>
        <end position="278"/>
    </location>
</feature>
<feature type="transmembrane region" description="Helical" evidence="1">
    <location>
        <begin position="125"/>
        <end position="144"/>
    </location>
</feature>
<name>A0ABU0QAP6_STRAH</name>
<feature type="transmembrane region" description="Helical" evidence="1">
    <location>
        <begin position="156"/>
        <end position="175"/>
    </location>
</feature>
<reference evidence="2 3" key="1">
    <citation type="submission" date="2023-07" db="EMBL/GenBank/DDBJ databases">
        <title>Comparative genomics of wheat-associated soil bacteria to identify genetic determinants of phenazine resistance.</title>
        <authorList>
            <person name="Mouncey N."/>
        </authorList>
    </citation>
    <scope>NUCLEOTIDE SEQUENCE [LARGE SCALE GENOMIC DNA]</scope>
    <source>
        <strain evidence="2 3">W4I19-2</strain>
    </source>
</reference>
<keyword evidence="1" id="KW-1133">Transmembrane helix</keyword>
<keyword evidence="1" id="KW-0472">Membrane</keyword>
<keyword evidence="1" id="KW-0812">Transmembrane</keyword>
<evidence type="ECO:0000313" key="3">
    <source>
        <dbReference type="Proteomes" id="UP001243364"/>
    </source>
</evidence>